<protein>
    <recommendedName>
        <fullName evidence="3">LPP20 lipoprotein</fullName>
    </recommendedName>
</protein>
<dbReference type="Proteomes" id="UP000251889">
    <property type="component" value="Unassembled WGS sequence"/>
</dbReference>
<proteinExistence type="predicted"/>
<evidence type="ECO:0000313" key="1">
    <source>
        <dbReference type="EMBL" id="RAW03207.1"/>
    </source>
</evidence>
<keyword evidence="2" id="KW-1185">Reference proteome</keyword>
<dbReference type="AlphaFoldDB" id="A0A364Y896"/>
<comment type="caution">
    <text evidence="1">The sequence shown here is derived from an EMBL/GenBank/DDBJ whole genome shotgun (WGS) entry which is preliminary data.</text>
</comment>
<evidence type="ECO:0000313" key="2">
    <source>
        <dbReference type="Proteomes" id="UP000251889"/>
    </source>
</evidence>
<reference evidence="1 2" key="1">
    <citation type="submission" date="2018-06" db="EMBL/GenBank/DDBJ databases">
        <title>Chryseolinea flavus sp. nov., a member of the phylum Bacteroidetes isolated from soil.</title>
        <authorList>
            <person name="Li Y."/>
            <person name="Wang J."/>
        </authorList>
    </citation>
    <scope>NUCLEOTIDE SEQUENCE [LARGE SCALE GENOMIC DNA]</scope>
    <source>
        <strain evidence="1 2">SDU1-6</strain>
    </source>
</reference>
<name>A0A364Y896_9BACT</name>
<dbReference type="EMBL" id="QMFY01000001">
    <property type="protein sequence ID" value="RAW03207.1"/>
    <property type="molecule type" value="Genomic_DNA"/>
</dbReference>
<organism evidence="1 2">
    <name type="scientific">Pseudochryseolinea flava</name>
    <dbReference type="NCBI Taxonomy" id="2059302"/>
    <lineage>
        <taxon>Bacteria</taxon>
        <taxon>Pseudomonadati</taxon>
        <taxon>Bacteroidota</taxon>
        <taxon>Cytophagia</taxon>
        <taxon>Cytophagales</taxon>
        <taxon>Fulvivirgaceae</taxon>
        <taxon>Pseudochryseolinea</taxon>
    </lineage>
</organism>
<sequence length="214" mass="24372">MTSEMITVGKILSGTIFRTFVMKMKCHMKPLRNFSAFAILFIFYSCASSPFGSKVKEPFQGNAYESNNRFWRGTGKGESIKDNIARSKADLEAKSVLAGQVNTTMKQVADQYLGQTENENAADVADKFQSLVRQVMNTDIADLRKIGEKKFLNDKTKEYTVFMAYEIKKNAMLRFMKKQAKVDKTIDERQREVIEKIIDEEIAKADQEDAEGKD</sequence>
<gene>
    <name evidence="1" type="ORF">DQQ10_03735</name>
</gene>
<evidence type="ECO:0008006" key="3">
    <source>
        <dbReference type="Google" id="ProtNLM"/>
    </source>
</evidence>
<accession>A0A364Y896</accession>